<evidence type="ECO:0000256" key="4">
    <source>
        <dbReference type="ARBA" id="ARBA00022679"/>
    </source>
</evidence>
<keyword evidence="5" id="KW-0663">Pyridoxal phosphate</keyword>
<evidence type="ECO:0000256" key="5">
    <source>
        <dbReference type="ARBA" id="ARBA00022898"/>
    </source>
</evidence>
<keyword evidence="4" id="KW-0808">Transferase</keyword>
<comment type="cofactor">
    <cofactor evidence="1">
        <name>pyridoxal 5'-phosphate</name>
        <dbReference type="ChEBI" id="CHEBI:597326"/>
    </cofactor>
</comment>
<dbReference type="GO" id="GO:0008453">
    <property type="term" value="F:alanine-glyoxylate transaminase activity"/>
    <property type="evidence" value="ECO:0007669"/>
    <property type="project" value="TreeGrafter"/>
</dbReference>
<comment type="caution">
    <text evidence="7">The sequence shown here is derived from an EMBL/GenBank/DDBJ whole genome shotgun (WGS) entry which is preliminary data.</text>
</comment>
<dbReference type="EMBL" id="BART01003957">
    <property type="protein sequence ID" value="GAG64183.1"/>
    <property type="molecule type" value="Genomic_DNA"/>
</dbReference>
<dbReference type="InterPro" id="IPR000192">
    <property type="entry name" value="Aminotrans_V_dom"/>
</dbReference>
<dbReference type="GO" id="GO:0005777">
    <property type="term" value="C:peroxisome"/>
    <property type="evidence" value="ECO:0007669"/>
    <property type="project" value="TreeGrafter"/>
</dbReference>
<feature type="domain" description="Aminotransferase class V" evidence="6">
    <location>
        <begin position="21"/>
        <end position="252"/>
    </location>
</feature>
<protein>
    <recommendedName>
        <fullName evidence="6">Aminotransferase class V domain-containing protein</fullName>
    </recommendedName>
</protein>
<dbReference type="AlphaFoldDB" id="X0ZUL0"/>
<evidence type="ECO:0000259" key="6">
    <source>
        <dbReference type="Pfam" id="PF00266"/>
    </source>
</evidence>
<dbReference type="InterPro" id="IPR015421">
    <property type="entry name" value="PyrdxlP-dep_Trfase_major"/>
</dbReference>
<evidence type="ECO:0000256" key="3">
    <source>
        <dbReference type="ARBA" id="ARBA00022576"/>
    </source>
</evidence>
<dbReference type="SUPFAM" id="SSF53383">
    <property type="entry name" value="PLP-dependent transferases"/>
    <property type="match status" value="1"/>
</dbReference>
<dbReference type="PROSITE" id="PS00595">
    <property type="entry name" value="AA_TRANSFER_CLASS_5"/>
    <property type="match status" value="1"/>
</dbReference>
<feature type="non-terminal residue" evidence="7">
    <location>
        <position position="256"/>
    </location>
</feature>
<accession>X0ZUL0</accession>
<dbReference type="Pfam" id="PF00266">
    <property type="entry name" value="Aminotran_5"/>
    <property type="match status" value="1"/>
</dbReference>
<evidence type="ECO:0000313" key="7">
    <source>
        <dbReference type="EMBL" id="GAG64183.1"/>
    </source>
</evidence>
<comment type="similarity">
    <text evidence="2">Belongs to the class-V pyridoxal-phosphate-dependent aminotransferase family.</text>
</comment>
<dbReference type="Gene3D" id="3.40.640.10">
    <property type="entry name" value="Type I PLP-dependent aspartate aminotransferase-like (Major domain)"/>
    <property type="match status" value="1"/>
</dbReference>
<dbReference type="GO" id="GO:0004760">
    <property type="term" value="F:L-serine-pyruvate transaminase activity"/>
    <property type="evidence" value="ECO:0007669"/>
    <property type="project" value="TreeGrafter"/>
</dbReference>
<proteinExistence type="inferred from homology"/>
<name>X0ZUL0_9ZZZZ</name>
<dbReference type="PANTHER" id="PTHR21152">
    <property type="entry name" value="AMINOTRANSFERASE CLASS V"/>
    <property type="match status" value="1"/>
</dbReference>
<organism evidence="7">
    <name type="scientific">marine sediment metagenome</name>
    <dbReference type="NCBI Taxonomy" id="412755"/>
    <lineage>
        <taxon>unclassified sequences</taxon>
        <taxon>metagenomes</taxon>
        <taxon>ecological metagenomes</taxon>
    </lineage>
</organism>
<dbReference type="InterPro" id="IPR020578">
    <property type="entry name" value="Aminotrans_V_PyrdxlP_BS"/>
</dbReference>
<reference evidence="7" key="1">
    <citation type="journal article" date="2014" name="Front. Microbiol.">
        <title>High frequency of phylogenetically diverse reductive dehalogenase-homologous genes in deep subseafloor sedimentary metagenomes.</title>
        <authorList>
            <person name="Kawai M."/>
            <person name="Futagami T."/>
            <person name="Toyoda A."/>
            <person name="Takaki Y."/>
            <person name="Nishi S."/>
            <person name="Hori S."/>
            <person name="Arai W."/>
            <person name="Tsubouchi T."/>
            <person name="Morono Y."/>
            <person name="Uchiyama I."/>
            <person name="Ito T."/>
            <person name="Fujiyama A."/>
            <person name="Inagaki F."/>
            <person name="Takami H."/>
        </authorList>
    </citation>
    <scope>NUCLEOTIDE SEQUENCE</scope>
    <source>
        <strain evidence="7">Expedition CK06-06</strain>
    </source>
</reference>
<sequence length="256" mass="28485">MKVGPTYERGFEIHLHGPGPSDVPGEVLRAMSMTTLGHLDSEFIRIMDETQAMLRMLYQTENRMTIPISGTGSSGMETLVANLIEPQDRVMVVKNGVFGGRIADEVSRFGAEVVPVDLEWGTVVTPDEVREAFSRKSCQALFLVHAETSTGAHQQHMKEIGEVVHQNGALFLVDTVTSLGGTEVKIDEWGIDAAYSGTQKCLSVPPGLSPITLNERAMEKLRGRKVRSWYFDLGMIEKYWNEGHQRKYHHTAPVNM</sequence>
<dbReference type="FunFam" id="3.40.640.10:FF:000027">
    <property type="entry name" value="Serine--pyruvate aminotransferase, mitochondrial"/>
    <property type="match status" value="1"/>
</dbReference>
<evidence type="ECO:0000256" key="1">
    <source>
        <dbReference type="ARBA" id="ARBA00001933"/>
    </source>
</evidence>
<keyword evidence="3" id="KW-0032">Aminotransferase</keyword>
<gene>
    <name evidence="7" type="ORF">S01H4_10380</name>
</gene>
<evidence type="ECO:0000256" key="2">
    <source>
        <dbReference type="ARBA" id="ARBA00009236"/>
    </source>
</evidence>
<dbReference type="PANTHER" id="PTHR21152:SF40">
    <property type="entry name" value="ALANINE--GLYOXYLATE AMINOTRANSFERASE"/>
    <property type="match status" value="1"/>
</dbReference>
<dbReference type="InterPro" id="IPR015424">
    <property type="entry name" value="PyrdxlP-dep_Trfase"/>
</dbReference>
<dbReference type="GO" id="GO:0019265">
    <property type="term" value="P:glycine biosynthetic process, by transamination of glyoxylate"/>
    <property type="evidence" value="ECO:0007669"/>
    <property type="project" value="TreeGrafter"/>
</dbReference>